<dbReference type="NCBIfam" id="NF003587">
    <property type="entry name" value="PRK05253.1"/>
    <property type="match status" value="1"/>
</dbReference>
<dbReference type="EMBL" id="BARS01044792">
    <property type="protein sequence ID" value="GAG39856.1"/>
    <property type="molecule type" value="Genomic_DNA"/>
</dbReference>
<evidence type="ECO:0000259" key="1">
    <source>
        <dbReference type="Pfam" id="PF01507"/>
    </source>
</evidence>
<dbReference type="PANTHER" id="PTHR43196:SF1">
    <property type="entry name" value="SULFATE ADENYLYLTRANSFERASE SUBUNIT 2"/>
    <property type="match status" value="1"/>
</dbReference>
<dbReference type="InterPro" id="IPR050128">
    <property type="entry name" value="Sulfate_adenylyltrnsfr_sub2"/>
</dbReference>
<feature type="non-terminal residue" evidence="2">
    <location>
        <position position="1"/>
    </location>
</feature>
<sequence>KDSTCSLWLFRKAFFGKIPFPVIHIDTGFKFPEMYEFRDSLVKEWDLDLIVAKNEKAMKEGMGPKKGKFECCTQLKTEALKMLLEKYKFDALFLAIRRDEHGIRAKERYFSPRNEDFQWNYGDQPLEMWDQFERVLAGHVRVHPILHWRELDVWRYVKEENIPVNPLYFSKNGKRYRSLGCMPCTTPVESDAKTIDEVVKELETTKTAEREGRAQDKEKAFTMQKLRALGYM</sequence>
<organism evidence="2">
    <name type="scientific">marine sediment metagenome</name>
    <dbReference type="NCBI Taxonomy" id="412755"/>
    <lineage>
        <taxon>unclassified sequences</taxon>
        <taxon>metagenomes</taxon>
        <taxon>ecological metagenomes</taxon>
    </lineage>
</organism>
<feature type="domain" description="Phosphoadenosine phosphosulphate reductase" evidence="1">
    <location>
        <begin position="1"/>
        <end position="187"/>
    </location>
</feature>
<dbReference type="InterPro" id="IPR014729">
    <property type="entry name" value="Rossmann-like_a/b/a_fold"/>
</dbReference>
<dbReference type="SUPFAM" id="SSF52402">
    <property type="entry name" value="Adenine nucleotide alpha hydrolases-like"/>
    <property type="match status" value="1"/>
</dbReference>
<reference evidence="2" key="1">
    <citation type="journal article" date="2014" name="Front. Microbiol.">
        <title>High frequency of phylogenetically diverse reductive dehalogenase-homologous genes in deep subseafloor sedimentary metagenomes.</title>
        <authorList>
            <person name="Kawai M."/>
            <person name="Futagami T."/>
            <person name="Toyoda A."/>
            <person name="Takaki Y."/>
            <person name="Nishi S."/>
            <person name="Hori S."/>
            <person name="Arai W."/>
            <person name="Tsubouchi T."/>
            <person name="Morono Y."/>
            <person name="Uchiyama I."/>
            <person name="Ito T."/>
            <person name="Fujiyama A."/>
            <person name="Inagaki F."/>
            <person name="Takami H."/>
        </authorList>
    </citation>
    <scope>NUCLEOTIDE SEQUENCE</scope>
    <source>
        <strain evidence="2">Expedition CK06-06</strain>
    </source>
</reference>
<evidence type="ECO:0000313" key="2">
    <source>
        <dbReference type="EMBL" id="GAG39856.1"/>
    </source>
</evidence>
<gene>
    <name evidence="2" type="ORF">S01H1_67608</name>
</gene>
<dbReference type="AlphaFoldDB" id="X0YT64"/>
<dbReference type="PANTHER" id="PTHR43196">
    <property type="entry name" value="SULFATE ADENYLYLTRANSFERASE SUBUNIT 2"/>
    <property type="match status" value="1"/>
</dbReference>
<accession>X0YT64</accession>
<name>X0YT64_9ZZZZ</name>
<comment type="caution">
    <text evidence="2">The sequence shown here is derived from an EMBL/GenBank/DDBJ whole genome shotgun (WGS) entry which is preliminary data.</text>
</comment>
<dbReference type="InterPro" id="IPR002500">
    <property type="entry name" value="PAPS_reduct_dom"/>
</dbReference>
<dbReference type="GO" id="GO:0003824">
    <property type="term" value="F:catalytic activity"/>
    <property type="evidence" value="ECO:0007669"/>
    <property type="project" value="InterPro"/>
</dbReference>
<dbReference type="Pfam" id="PF01507">
    <property type="entry name" value="PAPS_reduct"/>
    <property type="match status" value="1"/>
</dbReference>
<dbReference type="Gene3D" id="3.40.50.620">
    <property type="entry name" value="HUPs"/>
    <property type="match status" value="1"/>
</dbReference>
<protein>
    <recommendedName>
        <fullName evidence="1">Phosphoadenosine phosphosulphate reductase domain-containing protein</fullName>
    </recommendedName>
</protein>
<proteinExistence type="predicted"/>